<dbReference type="InterPro" id="IPR009060">
    <property type="entry name" value="UBA-like_sf"/>
</dbReference>
<gene>
    <name evidence="3" type="ORF">OBRU01_22694</name>
</gene>
<dbReference type="Gene3D" id="1.10.8.10">
    <property type="entry name" value="DNA helicase RuvA subunit, C-terminal domain"/>
    <property type="match status" value="1"/>
</dbReference>
<feature type="region of interest" description="Disordered" evidence="1">
    <location>
        <begin position="211"/>
        <end position="262"/>
    </location>
</feature>
<evidence type="ECO:0000313" key="4">
    <source>
        <dbReference type="Proteomes" id="UP000037510"/>
    </source>
</evidence>
<keyword evidence="4" id="KW-1185">Reference proteome</keyword>
<feature type="compositionally biased region" description="Basic residues" evidence="1">
    <location>
        <begin position="238"/>
        <end position="251"/>
    </location>
</feature>
<dbReference type="GO" id="GO:0043130">
    <property type="term" value="F:ubiquitin binding"/>
    <property type="evidence" value="ECO:0007669"/>
    <property type="project" value="InterPro"/>
</dbReference>
<comment type="caution">
    <text evidence="3">The sequence shown here is derived from an EMBL/GenBank/DDBJ whole genome shotgun (WGS) entry which is preliminary data.</text>
</comment>
<dbReference type="EMBL" id="JTDY01007071">
    <property type="protein sequence ID" value="KOB65478.1"/>
    <property type="molecule type" value="Genomic_DNA"/>
</dbReference>
<dbReference type="PANTHER" id="PTHR21494:SF0">
    <property type="entry name" value="ACTIVATING SIGNAL COINTEGRATOR 1 COMPLEX SUBUNIT 2"/>
    <property type="match status" value="1"/>
</dbReference>
<accession>A0A0L7KQ84</accession>
<dbReference type="Pfam" id="PF02845">
    <property type="entry name" value="CUE"/>
    <property type="match status" value="1"/>
</dbReference>
<dbReference type="SUPFAM" id="SSF46934">
    <property type="entry name" value="UBA-like"/>
    <property type="match status" value="1"/>
</dbReference>
<dbReference type="PROSITE" id="PS51140">
    <property type="entry name" value="CUE"/>
    <property type="match status" value="1"/>
</dbReference>
<protein>
    <submittedName>
        <fullName evidence="3">Putative activating signal cointegrator 1 complex subunit 2</fullName>
    </submittedName>
</protein>
<evidence type="ECO:0000256" key="1">
    <source>
        <dbReference type="SAM" id="MobiDB-lite"/>
    </source>
</evidence>
<sequence length="262" mass="29991">MLDGLSERLLIKDYHACYPVHDDIEMLRQAYPDIDTVKTDFILQAIYSNLDEPIPEPLNPPITNGHVKPTVNSPIIEPTRENDIPDHVREESLISEVKDIMPHLGDGFVLKCLKHYGFSAERVMNSILEDTLAEPLKETGIERLNVFDGDRFDIMTRDDVDLSNIHVGKRKEKYSLVCDEETMYSDEYDDTYDSESVAPTAADAEEVRRPFVTPRALLPRGGRGEGQEKEVLQNRDKKEKHKSTRGNHNRRQGATWKRTQGM</sequence>
<dbReference type="GO" id="GO:0006355">
    <property type="term" value="P:regulation of DNA-templated transcription"/>
    <property type="evidence" value="ECO:0007669"/>
    <property type="project" value="TreeGrafter"/>
</dbReference>
<dbReference type="PANTHER" id="PTHR21494">
    <property type="entry name" value="ACTIVATING SIGNAL COINTEGRATOR 1 COMPLEX SUBUNIT 2 ASC-1 COMPLEX SUBUNIT P100"/>
    <property type="match status" value="1"/>
</dbReference>
<dbReference type="CDD" id="cd14364">
    <property type="entry name" value="CUE_ASCC2"/>
    <property type="match status" value="1"/>
</dbReference>
<name>A0A0L7KQ84_OPEBR</name>
<dbReference type="InterPro" id="IPR003892">
    <property type="entry name" value="CUE"/>
</dbReference>
<dbReference type="InterPro" id="IPR041800">
    <property type="entry name" value="ASCC2_CUE"/>
</dbReference>
<dbReference type="AlphaFoldDB" id="A0A0L7KQ84"/>
<reference evidence="3 4" key="1">
    <citation type="journal article" date="2015" name="Genome Biol. Evol.">
        <title>The genome of winter moth (Operophtera brumata) provides a genomic perspective on sexual dimorphism and phenology.</title>
        <authorList>
            <person name="Derks M.F."/>
            <person name="Smit S."/>
            <person name="Salis L."/>
            <person name="Schijlen E."/>
            <person name="Bossers A."/>
            <person name="Mateman C."/>
            <person name="Pijl A.S."/>
            <person name="de Ridder D."/>
            <person name="Groenen M.A."/>
            <person name="Visser M.E."/>
            <person name="Megens H.J."/>
        </authorList>
    </citation>
    <scope>NUCLEOTIDE SEQUENCE [LARGE SCALE GENOMIC DNA]</scope>
    <source>
        <strain evidence="3">WM2013NL</strain>
        <tissue evidence="3">Head and thorax</tissue>
    </source>
</reference>
<dbReference type="STRING" id="104452.A0A0L7KQ84"/>
<feature type="region of interest" description="Disordered" evidence="1">
    <location>
        <begin position="58"/>
        <end position="81"/>
    </location>
</feature>
<proteinExistence type="predicted"/>
<evidence type="ECO:0000313" key="3">
    <source>
        <dbReference type="EMBL" id="KOB65478.1"/>
    </source>
</evidence>
<dbReference type="InterPro" id="IPR052586">
    <property type="entry name" value="ASCC2"/>
</dbReference>
<feature type="non-terminal residue" evidence="3">
    <location>
        <position position="262"/>
    </location>
</feature>
<organism evidence="3 4">
    <name type="scientific">Operophtera brumata</name>
    <name type="common">Winter moth</name>
    <name type="synonym">Phalaena brumata</name>
    <dbReference type="NCBI Taxonomy" id="104452"/>
    <lineage>
        <taxon>Eukaryota</taxon>
        <taxon>Metazoa</taxon>
        <taxon>Ecdysozoa</taxon>
        <taxon>Arthropoda</taxon>
        <taxon>Hexapoda</taxon>
        <taxon>Insecta</taxon>
        <taxon>Pterygota</taxon>
        <taxon>Neoptera</taxon>
        <taxon>Endopterygota</taxon>
        <taxon>Lepidoptera</taxon>
        <taxon>Glossata</taxon>
        <taxon>Ditrysia</taxon>
        <taxon>Geometroidea</taxon>
        <taxon>Geometridae</taxon>
        <taxon>Larentiinae</taxon>
        <taxon>Operophtera</taxon>
    </lineage>
</organism>
<evidence type="ECO:0000259" key="2">
    <source>
        <dbReference type="PROSITE" id="PS51140"/>
    </source>
</evidence>
<dbReference type="Proteomes" id="UP000037510">
    <property type="component" value="Unassembled WGS sequence"/>
</dbReference>
<feature type="domain" description="CUE" evidence="2">
    <location>
        <begin position="89"/>
        <end position="132"/>
    </location>
</feature>
<feature type="compositionally biased region" description="Basic and acidic residues" evidence="1">
    <location>
        <begin position="222"/>
        <end position="237"/>
    </location>
</feature>